<organism evidence="2 3">
    <name type="scientific">Candidatus Sungbacteria bacterium RIFCSPLOWO2_12_FULL_41_11</name>
    <dbReference type="NCBI Taxonomy" id="1802286"/>
    <lineage>
        <taxon>Bacteria</taxon>
        <taxon>Candidatus Sungiibacteriota</taxon>
    </lineage>
</organism>
<name>A0A1G2LNS2_9BACT</name>
<accession>A0A1G2LNS2</accession>
<dbReference type="EMBL" id="MHQY01000031">
    <property type="protein sequence ID" value="OHA13268.1"/>
    <property type="molecule type" value="Genomic_DNA"/>
</dbReference>
<comment type="caution">
    <text evidence="2">The sequence shown here is derived from an EMBL/GenBank/DDBJ whole genome shotgun (WGS) entry which is preliminary data.</text>
</comment>
<dbReference type="Proteomes" id="UP000177171">
    <property type="component" value="Unassembled WGS sequence"/>
</dbReference>
<evidence type="ECO:0000256" key="1">
    <source>
        <dbReference type="SAM" id="Phobius"/>
    </source>
</evidence>
<protein>
    <submittedName>
        <fullName evidence="2">Uncharacterized protein</fullName>
    </submittedName>
</protein>
<keyword evidence="1" id="KW-0812">Transmembrane</keyword>
<reference evidence="2 3" key="1">
    <citation type="journal article" date="2016" name="Nat. Commun.">
        <title>Thousands of microbial genomes shed light on interconnected biogeochemical processes in an aquifer system.</title>
        <authorList>
            <person name="Anantharaman K."/>
            <person name="Brown C.T."/>
            <person name="Hug L.A."/>
            <person name="Sharon I."/>
            <person name="Castelle C.J."/>
            <person name="Probst A.J."/>
            <person name="Thomas B.C."/>
            <person name="Singh A."/>
            <person name="Wilkins M.J."/>
            <person name="Karaoz U."/>
            <person name="Brodie E.L."/>
            <person name="Williams K.H."/>
            <person name="Hubbard S.S."/>
            <person name="Banfield J.F."/>
        </authorList>
    </citation>
    <scope>NUCLEOTIDE SEQUENCE [LARGE SCALE GENOMIC DNA]</scope>
</reference>
<feature type="transmembrane region" description="Helical" evidence="1">
    <location>
        <begin position="6"/>
        <end position="24"/>
    </location>
</feature>
<keyword evidence="1" id="KW-0472">Membrane</keyword>
<keyword evidence="1" id="KW-1133">Transmembrane helix</keyword>
<evidence type="ECO:0000313" key="2">
    <source>
        <dbReference type="EMBL" id="OHA13268.1"/>
    </source>
</evidence>
<evidence type="ECO:0000313" key="3">
    <source>
        <dbReference type="Proteomes" id="UP000177171"/>
    </source>
</evidence>
<gene>
    <name evidence="2" type="ORF">A3G49_01290</name>
</gene>
<dbReference type="AlphaFoldDB" id="A0A1G2LNS2"/>
<proteinExistence type="predicted"/>
<sequence>MSISLLIILIVVITWGLLHFFVYGHKAQINRLWKEIFRYAHETAKLKNINDELGSIATSDALHILQIRANRTGKLINALLDYHYADTEDEDEQGYVKDNHYEEKF</sequence>